<reference evidence="2 3" key="1">
    <citation type="submission" date="2016-10" db="EMBL/GenBank/DDBJ databases">
        <authorList>
            <person name="Varghese N."/>
            <person name="Submissions S."/>
        </authorList>
    </citation>
    <scope>NUCLEOTIDE SEQUENCE [LARGE SCALE GENOMIC DNA]</scope>
    <source>
        <strain evidence="2 3">WCP15</strain>
    </source>
</reference>
<dbReference type="InterPro" id="IPR013780">
    <property type="entry name" value="Glyco_hydro_b"/>
</dbReference>
<accession>A0A1H6I784</accession>
<dbReference type="InterPro" id="IPR017853">
    <property type="entry name" value="GH"/>
</dbReference>
<dbReference type="Proteomes" id="UP000199135">
    <property type="component" value="Unassembled WGS sequence"/>
</dbReference>
<organism evidence="2 3">
    <name type="scientific">Parafannyhessea umbonata</name>
    <dbReference type="NCBI Taxonomy" id="604330"/>
    <lineage>
        <taxon>Bacteria</taxon>
        <taxon>Bacillati</taxon>
        <taxon>Actinomycetota</taxon>
        <taxon>Coriobacteriia</taxon>
        <taxon>Coriobacteriales</taxon>
        <taxon>Atopobiaceae</taxon>
        <taxon>Parafannyhessea</taxon>
    </lineage>
</organism>
<protein>
    <submittedName>
        <fullName evidence="2">Maltogenic amylase</fullName>
    </submittedName>
</protein>
<evidence type="ECO:0000313" key="2">
    <source>
        <dbReference type="EMBL" id="SEH42716.1"/>
    </source>
</evidence>
<dbReference type="CDD" id="cd11313">
    <property type="entry name" value="AmyAc_arch_bac_AmyA"/>
    <property type="match status" value="1"/>
</dbReference>
<evidence type="ECO:0000313" key="3">
    <source>
        <dbReference type="Proteomes" id="UP000199135"/>
    </source>
</evidence>
<dbReference type="SMART" id="SM00642">
    <property type="entry name" value="Aamy"/>
    <property type="match status" value="1"/>
</dbReference>
<comment type="caution">
    <text evidence="2">The sequence shown here is derived from an EMBL/GenBank/DDBJ whole genome shotgun (WGS) entry which is preliminary data.</text>
</comment>
<name>A0A1H6I784_9ACTN</name>
<dbReference type="PANTHER" id="PTHR47786:SF2">
    <property type="entry name" value="GLYCOSYL HYDROLASE FAMILY 13 CATALYTIC DOMAIN-CONTAINING PROTEIN"/>
    <property type="match status" value="1"/>
</dbReference>
<dbReference type="RefSeq" id="WP_078686989.1">
    <property type="nucleotide sequence ID" value="NZ_FNWT01000002.1"/>
</dbReference>
<dbReference type="Pfam" id="PF00128">
    <property type="entry name" value="Alpha-amylase"/>
    <property type="match status" value="2"/>
</dbReference>
<dbReference type="InterPro" id="IPR041331">
    <property type="entry name" value="Bac_A_amyl_C"/>
</dbReference>
<gene>
    <name evidence="2" type="ORF">SAMN05216447_102103</name>
</gene>
<sequence>MPHTCRDTISSQVIYSVFVRNHTQEGTFRALEGDLGRIRSLGADWVWLMPIHPIGEVSRKGTLGSPYAIRDYRAVNPEYGDLDDLRHLVNAIHQAGMRCMIDVVYNHTSPDSVLFEEHPGFFWHTATGKPGNHVGDWTDIIDLDYNVGALWDYQVETLCSWARIVDGFRCDVASFVPVDFWRRARAEVERVHPGFVWLAETVHRSFAQAARARGMYCARDSEMFDAFDIEYSYDVQEAFDDYLDGKATLAHILDLLDYQDFVFPEGANKMRYLENHDLPRIASRLGGHSLGNLTALAFVLKGTTLLYAGQELCATHQPSLFDKDPIDWEAKDDISGLLALLARIKHETLAGLETQTLSAEKDVAVVGRGRVGDQHPSVVAVLSLTGEAAEVKVSLPDGRYRDLVSGGRAEVSDGVVRSAGEPLILQAQP</sequence>
<dbReference type="EMBL" id="FNWT01000002">
    <property type="protein sequence ID" value="SEH42716.1"/>
    <property type="molecule type" value="Genomic_DNA"/>
</dbReference>
<dbReference type="Gene3D" id="3.20.20.80">
    <property type="entry name" value="Glycosidases"/>
    <property type="match status" value="1"/>
</dbReference>
<proteinExistence type="predicted"/>
<dbReference type="Pfam" id="PF18612">
    <property type="entry name" value="Bac_A_amyl_C"/>
    <property type="match status" value="1"/>
</dbReference>
<keyword evidence="3" id="KW-1185">Reference proteome</keyword>
<dbReference type="InterPro" id="IPR006047">
    <property type="entry name" value="GH13_cat_dom"/>
</dbReference>
<dbReference type="Gene3D" id="2.60.40.1180">
    <property type="entry name" value="Golgi alpha-mannosidase II"/>
    <property type="match status" value="1"/>
</dbReference>
<dbReference type="SUPFAM" id="SSF51445">
    <property type="entry name" value="(Trans)glycosidases"/>
    <property type="match status" value="1"/>
</dbReference>
<evidence type="ECO:0000259" key="1">
    <source>
        <dbReference type="SMART" id="SM00642"/>
    </source>
</evidence>
<dbReference type="PANTHER" id="PTHR47786">
    <property type="entry name" value="ALPHA-1,4-GLUCAN:MALTOSE-1-PHOSPHATE MALTOSYLTRANSFERASE"/>
    <property type="match status" value="1"/>
</dbReference>
<feature type="domain" description="Glycosyl hydrolase family 13 catalytic" evidence="1">
    <location>
        <begin position="12"/>
        <end position="341"/>
    </location>
</feature>